<dbReference type="Gene3D" id="3.40.50.10540">
    <property type="entry name" value="Crotonobetainyl-coa:carnitine coa-transferase, domain 1"/>
    <property type="match status" value="1"/>
</dbReference>
<dbReference type="InterPro" id="IPR003673">
    <property type="entry name" value="CoA-Trfase_fam_III"/>
</dbReference>
<dbReference type="SUPFAM" id="SSF89796">
    <property type="entry name" value="CoA-transferase family III (CaiB/BaiF)"/>
    <property type="match status" value="1"/>
</dbReference>
<dbReference type="Pfam" id="PF02515">
    <property type="entry name" value="CoA_transf_3"/>
    <property type="match status" value="1"/>
</dbReference>
<dbReference type="Gene3D" id="3.30.1540.10">
    <property type="entry name" value="formyl-coa transferase, domain 3"/>
    <property type="match status" value="1"/>
</dbReference>
<keyword evidence="3" id="KW-1185">Reference proteome</keyword>
<dbReference type="Proteomes" id="UP000076625">
    <property type="component" value="Unassembled WGS sequence"/>
</dbReference>
<dbReference type="InterPro" id="IPR050483">
    <property type="entry name" value="CoA-transferase_III_domain"/>
</dbReference>
<dbReference type="STRING" id="1452487.AVW16_13350"/>
<sequence length="399" mass="42030">MAKPLAGITVLDLSRVLAGPWASQLLADLGADVIKIEKPGGGDDTRAWAPPAASDGSAAYFLAANRGKRSIALDIARPEGQAVVRRLAERADVLLENYKVGGLAKYGLDYDSLARINPALVYCSITGFGQDGPAAELPGYDYIVQGLSGLMSVTGPADGEPSKVGVAVTDLFTGLYAANAVQAALIERTRTGRGAYIDLALFDCSLAMLANVALNHLVSGAVPPRLGNGHPNIVPYQVFATRDGHLILACGNDKQFSAVCTVLGVPQLARDERFASNPARVAHRAELVPRLAELFRADARDAWLEKLTAAGVPCGPILNVAEAFAHPQARHRGMSYVQRRDDGTRLPQLACPIRLNGAPARATAPPPRLNEHGEALLAELGYDDEEIAALRQSGALGPG</sequence>
<proteinExistence type="predicted"/>
<dbReference type="RefSeq" id="WP_066613601.1">
    <property type="nucleotide sequence ID" value="NZ_LQQU01000033.1"/>
</dbReference>
<dbReference type="OrthoDB" id="5294844at2"/>
<accession>A0A163C2V4</accession>
<keyword evidence="1 2" id="KW-0808">Transferase</keyword>
<dbReference type="GO" id="GO:0008410">
    <property type="term" value="F:CoA-transferase activity"/>
    <property type="evidence" value="ECO:0007669"/>
    <property type="project" value="TreeGrafter"/>
</dbReference>
<gene>
    <name evidence="2" type="ORF">AVW16_13350</name>
</gene>
<dbReference type="PANTHER" id="PTHR48207">
    <property type="entry name" value="SUCCINATE--HYDROXYMETHYLGLUTARATE COA-TRANSFERASE"/>
    <property type="match status" value="1"/>
</dbReference>
<dbReference type="InterPro" id="IPR044855">
    <property type="entry name" value="CoA-Trfase_III_dom3_sf"/>
</dbReference>
<protein>
    <submittedName>
        <fullName evidence="2">CoA-transferase</fullName>
    </submittedName>
</protein>
<dbReference type="InterPro" id="IPR023606">
    <property type="entry name" value="CoA-Trfase_III_dom_1_sf"/>
</dbReference>
<reference evidence="3" key="1">
    <citation type="submission" date="2016-01" db="EMBL/GenBank/DDBJ databases">
        <title>Draft genome of Chromobacterium sp. F49.</title>
        <authorList>
            <person name="Hong K.W."/>
        </authorList>
    </citation>
    <scope>NUCLEOTIDE SEQUENCE [LARGE SCALE GENOMIC DNA]</scope>
    <source>
        <strain evidence="3">CN10</strain>
    </source>
</reference>
<name>A0A163C2V4_9NEIS</name>
<evidence type="ECO:0000313" key="2">
    <source>
        <dbReference type="EMBL" id="KZE29707.1"/>
    </source>
</evidence>
<comment type="caution">
    <text evidence="2">The sequence shown here is derived from an EMBL/GenBank/DDBJ whole genome shotgun (WGS) entry which is preliminary data.</text>
</comment>
<dbReference type="EMBL" id="LQQU01000033">
    <property type="protein sequence ID" value="KZE29707.1"/>
    <property type="molecule type" value="Genomic_DNA"/>
</dbReference>
<organism evidence="2 3">
    <name type="scientific">Crenobacter luteus</name>
    <dbReference type="NCBI Taxonomy" id="1452487"/>
    <lineage>
        <taxon>Bacteria</taxon>
        <taxon>Pseudomonadati</taxon>
        <taxon>Pseudomonadota</taxon>
        <taxon>Betaproteobacteria</taxon>
        <taxon>Neisseriales</taxon>
        <taxon>Neisseriaceae</taxon>
        <taxon>Crenobacter</taxon>
    </lineage>
</organism>
<dbReference type="AlphaFoldDB" id="A0A163C2V4"/>
<dbReference type="PANTHER" id="PTHR48207:SF3">
    <property type="entry name" value="SUCCINATE--HYDROXYMETHYLGLUTARATE COA-TRANSFERASE"/>
    <property type="match status" value="1"/>
</dbReference>
<evidence type="ECO:0000313" key="3">
    <source>
        <dbReference type="Proteomes" id="UP000076625"/>
    </source>
</evidence>
<evidence type="ECO:0000256" key="1">
    <source>
        <dbReference type="ARBA" id="ARBA00022679"/>
    </source>
</evidence>